<sequence length="118" mass="13271">MMVKFSASTTSGISPESLFLDRNIMFRFFSMNKPPGISPLKSFCDRSNLSKATMFPIVSGISPTKLQSNMKKNFNLLNRIQLSCNLEGGNMELDDKSKNSRLDKLPISEGIVPFNRQF</sequence>
<evidence type="ECO:0000313" key="2">
    <source>
        <dbReference type="Proteomes" id="UP000291084"/>
    </source>
</evidence>
<reference evidence="1 2" key="1">
    <citation type="journal article" date="2015" name="Sci. Rep.">
        <title>The power of single molecule real-time sequencing technology in the de novo assembly of a eukaryotic genome.</title>
        <authorList>
            <person name="Sakai H."/>
            <person name="Naito K."/>
            <person name="Ogiso-Tanaka E."/>
            <person name="Takahashi Y."/>
            <person name="Iseki K."/>
            <person name="Muto C."/>
            <person name="Satou K."/>
            <person name="Teruya K."/>
            <person name="Shiroma A."/>
            <person name="Shimoji M."/>
            <person name="Hirano T."/>
            <person name="Itoh T."/>
            <person name="Kaga A."/>
            <person name="Tomooka N."/>
        </authorList>
    </citation>
    <scope>NUCLEOTIDE SEQUENCE [LARGE SCALE GENOMIC DNA]</scope>
    <source>
        <strain evidence="2">cv. Shumari</strain>
    </source>
</reference>
<dbReference type="AlphaFoldDB" id="A0A0S3TCP1"/>
<evidence type="ECO:0000313" key="1">
    <source>
        <dbReference type="EMBL" id="BAU02936.1"/>
    </source>
</evidence>
<protein>
    <submittedName>
        <fullName evidence="1">Uncharacterized protein</fullName>
    </submittedName>
</protein>
<name>A0A0S3TCP1_PHAAN</name>
<accession>A0A0S3TCP1</accession>
<proteinExistence type="predicted"/>
<gene>
    <name evidence="1" type="primary">Vigan.11G253300</name>
    <name evidence="1" type="ORF">VIGAN_11253300</name>
</gene>
<organism evidence="1 2">
    <name type="scientific">Vigna angularis var. angularis</name>
    <dbReference type="NCBI Taxonomy" id="157739"/>
    <lineage>
        <taxon>Eukaryota</taxon>
        <taxon>Viridiplantae</taxon>
        <taxon>Streptophyta</taxon>
        <taxon>Embryophyta</taxon>
        <taxon>Tracheophyta</taxon>
        <taxon>Spermatophyta</taxon>
        <taxon>Magnoliopsida</taxon>
        <taxon>eudicotyledons</taxon>
        <taxon>Gunneridae</taxon>
        <taxon>Pentapetalae</taxon>
        <taxon>rosids</taxon>
        <taxon>fabids</taxon>
        <taxon>Fabales</taxon>
        <taxon>Fabaceae</taxon>
        <taxon>Papilionoideae</taxon>
        <taxon>50 kb inversion clade</taxon>
        <taxon>NPAAA clade</taxon>
        <taxon>indigoferoid/millettioid clade</taxon>
        <taxon>Phaseoleae</taxon>
        <taxon>Vigna</taxon>
    </lineage>
</organism>
<keyword evidence="2" id="KW-1185">Reference proteome</keyword>
<dbReference type="Proteomes" id="UP000291084">
    <property type="component" value="Chromosome 11"/>
</dbReference>
<dbReference type="EMBL" id="AP015044">
    <property type="protein sequence ID" value="BAU02936.1"/>
    <property type="molecule type" value="Genomic_DNA"/>
</dbReference>